<sequence length="39" mass="4291">GNEYLDYLMGGEALSVRGVLIRANEIGNILNLGEVQREN</sequence>
<dbReference type="AlphaFoldDB" id="X1W1R6"/>
<organism evidence="1">
    <name type="scientific">marine sediment metagenome</name>
    <dbReference type="NCBI Taxonomy" id="412755"/>
    <lineage>
        <taxon>unclassified sequences</taxon>
        <taxon>metagenomes</taxon>
        <taxon>ecological metagenomes</taxon>
    </lineage>
</organism>
<gene>
    <name evidence="1" type="ORF">S12H4_62904</name>
</gene>
<protein>
    <submittedName>
        <fullName evidence="1">Uncharacterized protein</fullName>
    </submittedName>
</protein>
<reference evidence="1" key="1">
    <citation type="journal article" date="2014" name="Front. Microbiol.">
        <title>High frequency of phylogenetically diverse reductive dehalogenase-homologous genes in deep subseafloor sedimentary metagenomes.</title>
        <authorList>
            <person name="Kawai M."/>
            <person name="Futagami T."/>
            <person name="Toyoda A."/>
            <person name="Takaki Y."/>
            <person name="Nishi S."/>
            <person name="Hori S."/>
            <person name="Arai W."/>
            <person name="Tsubouchi T."/>
            <person name="Morono Y."/>
            <person name="Uchiyama I."/>
            <person name="Ito T."/>
            <person name="Fujiyama A."/>
            <person name="Inagaki F."/>
            <person name="Takami H."/>
        </authorList>
    </citation>
    <scope>NUCLEOTIDE SEQUENCE</scope>
    <source>
        <strain evidence="1">Expedition CK06-06</strain>
    </source>
</reference>
<evidence type="ECO:0000313" key="1">
    <source>
        <dbReference type="EMBL" id="GAJ22420.1"/>
    </source>
</evidence>
<feature type="non-terminal residue" evidence="1">
    <location>
        <position position="1"/>
    </location>
</feature>
<comment type="caution">
    <text evidence="1">The sequence shown here is derived from an EMBL/GenBank/DDBJ whole genome shotgun (WGS) entry which is preliminary data.</text>
</comment>
<dbReference type="EMBL" id="BARW01042454">
    <property type="protein sequence ID" value="GAJ22420.1"/>
    <property type="molecule type" value="Genomic_DNA"/>
</dbReference>
<name>X1W1R6_9ZZZZ</name>
<proteinExistence type="predicted"/>
<accession>X1W1R6</accession>